<keyword evidence="2" id="KW-0560">Oxidoreductase</keyword>
<accession>A0ABU9L0N0</accession>
<reference evidence="2 3" key="1">
    <citation type="submission" date="2024-04" db="EMBL/GenBank/DDBJ databases">
        <title>whole genome sequencing of Lutimonas vermicola strain IMCC1616.</title>
        <authorList>
            <person name="Bae S.S."/>
        </authorList>
    </citation>
    <scope>NUCLEOTIDE SEQUENCE [LARGE SCALE GENOMIC DNA]</scope>
    <source>
        <strain evidence="2 3">IMCC1616</strain>
    </source>
</reference>
<dbReference type="PRINTS" id="PR00080">
    <property type="entry name" value="SDRFAMILY"/>
</dbReference>
<keyword evidence="3" id="KW-1185">Reference proteome</keyword>
<dbReference type="InterPro" id="IPR050259">
    <property type="entry name" value="SDR"/>
</dbReference>
<dbReference type="SUPFAM" id="SSF51735">
    <property type="entry name" value="NAD(P)-binding Rossmann-fold domains"/>
    <property type="match status" value="1"/>
</dbReference>
<name>A0ABU9L0N0_9FLAO</name>
<evidence type="ECO:0000313" key="3">
    <source>
        <dbReference type="Proteomes" id="UP001474120"/>
    </source>
</evidence>
<dbReference type="InterPro" id="IPR020904">
    <property type="entry name" value="Sc_DH/Rdtase_CS"/>
</dbReference>
<gene>
    <name evidence="2" type="ORF">AABB81_08790</name>
</gene>
<dbReference type="PROSITE" id="PS00061">
    <property type="entry name" value="ADH_SHORT"/>
    <property type="match status" value="1"/>
</dbReference>
<dbReference type="PRINTS" id="PR00081">
    <property type="entry name" value="GDHRDH"/>
</dbReference>
<comment type="caution">
    <text evidence="2">The sequence shown here is derived from an EMBL/GenBank/DDBJ whole genome shotgun (WGS) entry which is preliminary data.</text>
</comment>
<protein>
    <submittedName>
        <fullName evidence="2">Glucose 1-dehydrogenase</fullName>
        <ecNumber evidence="2">1.1.1.47</ecNumber>
    </submittedName>
</protein>
<dbReference type="PANTHER" id="PTHR42879:SF2">
    <property type="entry name" value="3-OXOACYL-[ACYL-CARRIER-PROTEIN] REDUCTASE FABG"/>
    <property type="match status" value="1"/>
</dbReference>
<dbReference type="EC" id="1.1.1.47" evidence="2"/>
<dbReference type="EMBL" id="JBCDNA010000002">
    <property type="protein sequence ID" value="MEL4455987.1"/>
    <property type="molecule type" value="Genomic_DNA"/>
</dbReference>
<comment type="similarity">
    <text evidence="1">Belongs to the short-chain dehydrogenases/reductases (SDR) family.</text>
</comment>
<dbReference type="GO" id="GO:0047936">
    <property type="term" value="F:glucose 1-dehydrogenase [NAD(P)+] activity"/>
    <property type="evidence" value="ECO:0007669"/>
    <property type="project" value="UniProtKB-EC"/>
</dbReference>
<evidence type="ECO:0000313" key="2">
    <source>
        <dbReference type="EMBL" id="MEL4455987.1"/>
    </source>
</evidence>
<dbReference type="InterPro" id="IPR036291">
    <property type="entry name" value="NAD(P)-bd_dom_sf"/>
</dbReference>
<sequence length="259" mass="27929">MNINSIEYPNFSLNHKVALVSGSARGLGKACALALAQAGADIALGLRDVNSAKDLEKEIGAMGRKVIRVQMDVSTVKEIQNAVEQVIENFGRIDILVNNVGVAPANPAEKVSEADYDLTMNLNVKAMFFTSQAVAKHMIKQGYGRIINMSSQAGKIALDDESVYCMSKAAVNHMTKNLASEWAKYHIQVNAVAPTFIETPGTEPWLKDPEFRQSVLDRIPLGRIGKPMEVAGVVVFLASDAASLITGEIVTVDGGWTLK</sequence>
<dbReference type="PANTHER" id="PTHR42879">
    <property type="entry name" value="3-OXOACYL-(ACYL-CARRIER-PROTEIN) REDUCTASE"/>
    <property type="match status" value="1"/>
</dbReference>
<dbReference type="InterPro" id="IPR002347">
    <property type="entry name" value="SDR_fam"/>
</dbReference>
<proteinExistence type="inferred from homology"/>
<dbReference type="Gene3D" id="3.40.50.720">
    <property type="entry name" value="NAD(P)-binding Rossmann-like Domain"/>
    <property type="match status" value="1"/>
</dbReference>
<dbReference type="NCBIfam" id="NF005559">
    <property type="entry name" value="PRK07231.1"/>
    <property type="match status" value="1"/>
</dbReference>
<dbReference type="Pfam" id="PF13561">
    <property type="entry name" value="adh_short_C2"/>
    <property type="match status" value="1"/>
</dbReference>
<dbReference type="RefSeq" id="WP_342159999.1">
    <property type="nucleotide sequence ID" value="NZ_JBCDNA010000002.1"/>
</dbReference>
<organism evidence="2 3">
    <name type="scientific">Lutimonas vermicola</name>
    <dbReference type="NCBI Taxonomy" id="414288"/>
    <lineage>
        <taxon>Bacteria</taxon>
        <taxon>Pseudomonadati</taxon>
        <taxon>Bacteroidota</taxon>
        <taxon>Flavobacteriia</taxon>
        <taxon>Flavobacteriales</taxon>
        <taxon>Flavobacteriaceae</taxon>
        <taxon>Lutimonas</taxon>
    </lineage>
</organism>
<dbReference type="Proteomes" id="UP001474120">
    <property type="component" value="Unassembled WGS sequence"/>
</dbReference>
<evidence type="ECO:0000256" key="1">
    <source>
        <dbReference type="ARBA" id="ARBA00006484"/>
    </source>
</evidence>